<organism evidence="2 3">
    <name type="scientific">Nitrosomonas ureae</name>
    <dbReference type="NCBI Taxonomy" id="44577"/>
    <lineage>
        <taxon>Bacteria</taxon>
        <taxon>Pseudomonadati</taxon>
        <taxon>Pseudomonadota</taxon>
        <taxon>Betaproteobacteria</taxon>
        <taxon>Nitrosomonadales</taxon>
        <taxon>Nitrosomonadaceae</taxon>
        <taxon>Nitrosomonas</taxon>
    </lineage>
</organism>
<feature type="coiled-coil region" evidence="1">
    <location>
        <begin position="38"/>
        <end position="107"/>
    </location>
</feature>
<accession>A0A1H2EUW4</accession>
<evidence type="ECO:0000313" key="2">
    <source>
        <dbReference type="EMBL" id="SDT98875.1"/>
    </source>
</evidence>
<dbReference type="EMBL" id="FNLN01000015">
    <property type="protein sequence ID" value="SDT98875.1"/>
    <property type="molecule type" value="Genomic_DNA"/>
</dbReference>
<proteinExistence type="predicted"/>
<keyword evidence="3" id="KW-1185">Reference proteome</keyword>
<sequence length="125" mass="14205">MKINSNLKPFNSLRELIFFLILILYTSASPPYAKAEDIENLQKNASITYEKMMQAKQNAETFTKDLTFAEKKLATAKQKLAEAEKAVETAKKKSEQARISMEKATKQWKQASDALANEWGKTEVK</sequence>
<evidence type="ECO:0000256" key="1">
    <source>
        <dbReference type="SAM" id="Coils"/>
    </source>
</evidence>
<protein>
    <submittedName>
        <fullName evidence="2">Uncharacterized protein</fullName>
    </submittedName>
</protein>
<gene>
    <name evidence="2" type="ORF">SAMN05216406_11549</name>
</gene>
<keyword evidence="1" id="KW-0175">Coiled coil</keyword>
<dbReference type="RefSeq" id="WP_062559165.1">
    <property type="nucleotide sequence ID" value="NZ_CP013341.1"/>
</dbReference>
<evidence type="ECO:0000313" key="3">
    <source>
        <dbReference type="Proteomes" id="UP000182882"/>
    </source>
</evidence>
<dbReference type="AlphaFoldDB" id="A0A1H2EUW4"/>
<dbReference type="KEGG" id="nur:ATY38_09925"/>
<reference evidence="3" key="1">
    <citation type="submission" date="2016-10" db="EMBL/GenBank/DDBJ databases">
        <authorList>
            <person name="Varghese N."/>
            <person name="Submissions S."/>
        </authorList>
    </citation>
    <scope>NUCLEOTIDE SEQUENCE [LARGE SCALE GENOMIC DNA]</scope>
    <source>
        <strain evidence="3">Nm10</strain>
    </source>
</reference>
<dbReference type="Proteomes" id="UP000182882">
    <property type="component" value="Unassembled WGS sequence"/>
</dbReference>
<name>A0A1H2EUW4_9PROT</name>